<sequence>MVSGFITSVEGKVIPGKYVVLAKGQNSQRMNDLLIPVWVISSQEGTIISAHCMGCKAGLAEMCSHVASVLFYIEAWTRISGKLACTQVKCTWLLPSYVNEVTYARARDVNFKSSKKLREEMDLKIDACEGENQYQPPAPARIIKHDEDEMNAQLKKLNELNVKPVILSLFKPYSESFMLRSQPVLTMPDLYDPRDLKLSYPDLLKQCFEVSLDLNDNKLDTIEEDTRKQSKGNLFFRHRAGRIGASVSWTVAHSNPMLPSQSQSSQSLIKSLCYPHLQSYL</sequence>
<reference evidence="1 2" key="1">
    <citation type="submission" date="2022-05" db="EMBL/GenBank/DDBJ databases">
        <authorList>
            <consortium name="Genoscope - CEA"/>
            <person name="William W."/>
        </authorList>
    </citation>
    <scope>NUCLEOTIDE SEQUENCE [LARGE SCALE GENOMIC DNA]</scope>
</reference>
<evidence type="ECO:0000313" key="2">
    <source>
        <dbReference type="Proteomes" id="UP001159427"/>
    </source>
</evidence>
<dbReference type="EMBL" id="CALNXI010000840">
    <property type="protein sequence ID" value="CAH3142605.1"/>
    <property type="molecule type" value="Genomic_DNA"/>
</dbReference>
<name>A0ABN8PG22_9CNID</name>
<evidence type="ECO:0000313" key="1">
    <source>
        <dbReference type="EMBL" id="CAH3142605.1"/>
    </source>
</evidence>
<evidence type="ECO:0008006" key="3">
    <source>
        <dbReference type="Google" id="ProtNLM"/>
    </source>
</evidence>
<comment type="caution">
    <text evidence="1">The sequence shown here is derived from an EMBL/GenBank/DDBJ whole genome shotgun (WGS) entry which is preliminary data.</text>
</comment>
<dbReference type="PANTHER" id="PTHR47526:SF3">
    <property type="entry name" value="PHD-TYPE DOMAIN-CONTAINING PROTEIN"/>
    <property type="match status" value="1"/>
</dbReference>
<keyword evidence="2" id="KW-1185">Reference proteome</keyword>
<dbReference type="PANTHER" id="PTHR47526">
    <property type="entry name" value="ATP-DEPENDENT DNA HELICASE"/>
    <property type="match status" value="1"/>
</dbReference>
<protein>
    <recommendedName>
        <fullName evidence="3">SWIM-type domain-containing protein</fullName>
    </recommendedName>
</protein>
<dbReference type="Proteomes" id="UP001159427">
    <property type="component" value="Unassembled WGS sequence"/>
</dbReference>
<organism evidence="1 2">
    <name type="scientific">Porites evermanni</name>
    <dbReference type="NCBI Taxonomy" id="104178"/>
    <lineage>
        <taxon>Eukaryota</taxon>
        <taxon>Metazoa</taxon>
        <taxon>Cnidaria</taxon>
        <taxon>Anthozoa</taxon>
        <taxon>Hexacorallia</taxon>
        <taxon>Scleractinia</taxon>
        <taxon>Fungiina</taxon>
        <taxon>Poritidae</taxon>
        <taxon>Porites</taxon>
    </lineage>
</organism>
<accession>A0ABN8PG22</accession>
<gene>
    <name evidence="1" type="ORF">PEVE_00042572</name>
</gene>
<proteinExistence type="predicted"/>